<dbReference type="GO" id="GO:0008483">
    <property type="term" value="F:transaminase activity"/>
    <property type="evidence" value="ECO:0007669"/>
    <property type="project" value="UniProtKB-KW"/>
</dbReference>
<keyword evidence="3" id="KW-0808">Transferase</keyword>
<evidence type="ECO:0000313" key="8">
    <source>
        <dbReference type="Proteomes" id="UP000727056"/>
    </source>
</evidence>
<comment type="cofactor">
    <cofactor evidence="1">
        <name>pyridoxal 5'-phosphate</name>
        <dbReference type="ChEBI" id="CHEBI:597326"/>
    </cofactor>
</comment>
<dbReference type="InterPro" id="IPR015421">
    <property type="entry name" value="PyrdxlP-dep_Trfase_major"/>
</dbReference>
<protein>
    <submittedName>
        <fullName evidence="7">DegT/DnrJ/EryC1/StrS family aminotransferase</fullName>
    </submittedName>
</protein>
<evidence type="ECO:0000256" key="4">
    <source>
        <dbReference type="ARBA" id="ARBA00022898"/>
    </source>
</evidence>
<dbReference type="RefSeq" id="WP_168086883.1">
    <property type="nucleotide sequence ID" value="NZ_JAAVJC010000014.1"/>
</dbReference>
<dbReference type="Pfam" id="PF01041">
    <property type="entry name" value="DegT_DnrJ_EryC1"/>
    <property type="match status" value="1"/>
</dbReference>
<dbReference type="EMBL" id="JAAVJC010000014">
    <property type="protein sequence ID" value="NJQ14053.1"/>
    <property type="molecule type" value="Genomic_DNA"/>
</dbReference>
<dbReference type="InterPro" id="IPR000653">
    <property type="entry name" value="DegT/StrS_aminotransferase"/>
</dbReference>
<dbReference type="PANTHER" id="PTHR30244">
    <property type="entry name" value="TRANSAMINASE"/>
    <property type="match status" value="1"/>
</dbReference>
<dbReference type="PIRSF" id="PIRSF000390">
    <property type="entry name" value="PLP_StrS"/>
    <property type="match status" value="1"/>
</dbReference>
<evidence type="ECO:0000256" key="5">
    <source>
        <dbReference type="ARBA" id="ARBA00038398"/>
    </source>
</evidence>
<keyword evidence="8" id="KW-1185">Reference proteome</keyword>
<accession>A0ABX1C7Y0</accession>
<evidence type="ECO:0000313" key="7">
    <source>
        <dbReference type="EMBL" id="NJQ14053.1"/>
    </source>
</evidence>
<proteinExistence type="inferred from homology"/>
<dbReference type="Gene3D" id="3.40.640.10">
    <property type="entry name" value="Type I PLP-dependent aspartate aminotransferase-like (Major domain)"/>
    <property type="match status" value="1"/>
</dbReference>
<dbReference type="SUPFAM" id="SSF53383">
    <property type="entry name" value="PLP-dependent transferases"/>
    <property type="match status" value="1"/>
</dbReference>
<dbReference type="CDD" id="cd00616">
    <property type="entry name" value="AHBA_syn"/>
    <property type="match status" value="1"/>
</dbReference>
<evidence type="ECO:0000256" key="6">
    <source>
        <dbReference type="RuleBase" id="RU004508"/>
    </source>
</evidence>
<evidence type="ECO:0000256" key="1">
    <source>
        <dbReference type="ARBA" id="ARBA00001933"/>
    </source>
</evidence>
<keyword evidence="4 6" id="KW-0663">Pyridoxal phosphate</keyword>
<dbReference type="InterPro" id="IPR015422">
    <property type="entry name" value="PyrdxlP-dep_Trfase_small"/>
</dbReference>
<evidence type="ECO:0000256" key="3">
    <source>
        <dbReference type="ARBA" id="ARBA00022679"/>
    </source>
</evidence>
<gene>
    <name evidence="7" type="ORF">HCN52_03615</name>
</gene>
<reference evidence="7 8" key="1">
    <citation type="submission" date="2020-03" db="EMBL/GenBank/DDBJ databases">
        <title>Draft genome of Streptomyces sp. ventii, isolated from the Axial Seamount in the Pacific Ocean, and resequencing of the two type strains Streptomyces lonarensis strain NCL 716 and Streptomyces bohaiensis strain 11A07.</title>
        <authorList>
            <person name="Loughran R.M."/>
            <person name="Pfannmuller K.M."/>
            <person name="Wasson B.J."/>
            <person name="Deadmond M.C."/>
            <person name="Paddock B.E."/>
            <person name="Koyack M.J."/>
            <person name="Gallegos D.A."/>
            <person name="Mitchell E.A."/>
            <person name="Ushijima B."/>
            <person name="Saw J.H."/>
            <person name="Mcphail K.L."/>
            <person name="Videau P."/>
        </authorList>
    </citation>
    <scope>NUCLEOTIDE SEQUENCE [LARGE SCALE GENOMIC DNA]</scope>
    <source>
        <strain evidence="7 8">11A07</strain>
    </source>
</reference>
<dbReference type="InterPro" id="IPR015424">
    <property type="entry name" value="PyrdxlP-dep_Trfase"/>
</dbReference>
<dbReference type="Proteomes" id="UP000727056">
    <property type="component" value="Unassembled WGS sequence"/>
</dbReference>
<evidence type="ECO:0000256" key="2">
    <source>
        <dbReference type="ARBA" id="ARBA00022576"/>
    </source>
</evidence>
<dbReference type="PANTHER" id="PTHR30244:SF34">
    <property type="entry name" value="DTDP-4-AMINO-4,6-DIDEOXYGALACTOSE TRANSAMINASE"/>
    <property type="match status" value="1"/>
</dbReference>
<name>A0ABX1C7Y0_9ACTN</name>
<comment type="similarity">
    <text evidence="5">Belongs to the DegT/DnrJ/EryC1 family. L-glutamine:2-deoxy-scyllo-inosose/scyllo-inosose aminotransferase subfamily.</text>
</comment>
<keyword evidence="2 7" id="KW-0032">Aminotransferase</keyword>
<organism evidence="7 8">
    <name type="scientific">Streptomyces bohaiensis</name>
    <dbReference type="NCBI Taxonomy" id="1431344"/>
    <lineage>
        <taxon>Bacteria</taxon>
        <taxon>Bacillati</taxon>
        <taxon>Actinomycetota</taxon>
        <taxon>Actinomycetes</taxon>
        <taxon>Kitasatosporales</taxon>
        <taxon>Streptomycetaceae</taxon>
        <taxon>Streptomyces</taxon>
    </lineage>
</organism>
<sequence>MINVFQPSLGEAELAAVAEVFASNWLGSGPRTRAFEEQFADHLGVDADQLLFTNSCTAGLFLAAELLELGPGDEVVMPSVSFVAAANAVAATGARPVFCDVDPRSLNPTAEHIEQALTDRTRAVVVLHFGGDPGEVAAIARLCRARGVPLVEDAACAVASTVDGRRCGTFGDIAVWSFDAMKVMATGDGGMLHVRDPELARRARVLAYHGLARPSGYASARVSSRWWELDVTDFGRRVLGNDLTAAIGTVQLRRLPEFVERRSAVAAAYDTLLADAEGVRLPPRPAAGRTSSHYFYWVQLDPAVRDRVAATLLERDIYTTFRYPPLHRVPAYGTDHPELPGTDAAAESTLLLPLHQALTDEEVATVARELRAAVAHHAAPARV</sequence>
<dbReference type="Gene3D" id="3.90.1150.10">
    <property type="entry name" value="Aspartate Aminotransferase, domain 1"/>
    <property type="match status" value="1"/>
</dbReference>
<comment type="caution">
    <text evidence="7">The sequence shown here is derived from an EMBL/GenBank/DDBJ whole genome shotgun (WGS) entry which is preliminary data.</text>
</comment>